<dbReference type="SUPFAM" id="SSF55347">
    <property type="entry name" value="Glyceraldehyde-3-phosphate dehydrogenase-like, C-terminal domain"/>
    <property type="match status" value="1"/>
</dbReference>
<evidence type="ECO:0000256" key="2">
    <source>
        <dbReference type="ARBA" id="ARBA00023002"/>
    </source>
</evidence>
<accession>A0A7Y2M036</accession>
<dbReference type="Pfam" id="PF22725">
    <property type="entry name" value="GFO_IDH_MocA_C3"/>
    <property type="match status" value="1"/>
</dbReference>
<feature type="domain" description="Gfo/Idh/MocA-like oxidoreductase N-terminal" evidence="4">
    <location>
        <begin position="35"/>
        <end position="122"/>
    </location>
</feature>
<name>A0A7Y2M036_9MICO</name>
<protein>
    <submittedName>
        <fullName evidence="6">Gfo/Idh/MocA family oxidoreductase</fullName>
    </submittedName>
</protein>
<gene>
    <name evidence="6" type="ORF">HLA99_09195</name>
</gene>
<dbReference type="Pfam" id="PF01408">
    <property type="entry name" value="GFO_IDH_MocA"/>
    <property type="match status" value="1"/>
</dbReference>
<evidence type="ECO:0000313" key="7">
    <source>
        <dbReference type="Proteomes" id="UP000543598"/>
    </source>
</evidence>
<dbReference type="Gene3D" id="3.40.50.720">
    <property type="entry name" value="NAD(P)-binding Rossmann-like Domain"/>
    <property type="match status" value="1"/>
</dbReference>
<dbReference type="EMBL" id="JABEMB010000011">
    <property type="protein sequence ID" value="NNH04021.1"/>
    <property type="molecule type" value="Genomic_DNA"/>
</dbReference>
<keyword evidence="7" id="KW-1185">Reference proteome</keyword>
<evidence type="ECO:0000259" key="5">
    <source>
        <dbReference type="Pfam" id="PF22725"/>
    </source>
</evidence>
<keyword evidence="3" id="KW-0520">NAD</keyword>
<comment type="similarity">
    <text evidence="1">Belongs to the Gfo/Idh/MocA family.</text>
</comment>
<dbReference type="SUPFAM" id="SSF51735">
    <property type="entry name" value="NAD(P)-binding Rossmann-fold domains"/>
    <property type="match status" value="1"/>
</dbReference>
<sequence>MNGTIGIACLGVTHPHASGRVRKMLRTPGVEVIGAADEADVIEPFTRLLGIPRKSVDELLGDPAVSAVLIHSKSKDMTPLAIRAMRAGKAVLVEKPGGATVDDLEELTDVAEELGAVCQVGFTYRFSPAVTAASSILSSGVLGDVLQVRAHAGCSLDEAASSHINLSDDMGGAFWVIGSHIVDLVLAQFGVPTSVNARVSKLPGDARAQYREDAAIAILNYPDRAVSIDFFSWDSMPWVESWVIEAHGTGGSLYTKPLPVGYDLFLAEATGPHAKGWTRWAESSFPEPWAANTTEYSPELAEIANTEFFDIECDSFLRAVRGEGSVVVTPRDAYNAAHLIETVYRSSAADGIEVAI</sequence>
<dbReference type="InterPro" id="IPR051317">
    <property type="entry name" value="Gfo/Idh/MocA_oxidoreduct"/>
</dbReference>
<dbReference type="Gene3D" id="3.30.360.10">
    <property type="entry name" value="Dihydrodipicolinate Reductase, domain 2"/>
    <property type="match status" value="1"/>
</dbReference>
<dbReference type="AlphaFoldDB" id="A0A7Y2M036"/>
<comment type="caution">
    <text evidence="6">The sequence shown here is derived from an EMBL/GenBank/DDBJ whole genome shotgun (WGS) entry which is preliminary data.</text>
</comment>
<dbReference type="InterPro" id="IPR036291">
    <property type="entry name" value="NAD(P)-bd_dom_sf"/>
</dbReference>
<dbReference type="PANTHER" id="PTHR43708:SF5">
    <property type="entry name" value="CONSERVED EXPRESSED OXIDOREDUCTASE (EUROFUNG)-RELATED"/>
    <property type="match status" value="1"/>
</dbReference>
<dbReference type="PANTHER" id="PTHR43708">
    <property type="entry name" value="CONSERVED EXPRESSED OXIDOREDUCTASE (EUROFUNG)"/>
    <property type="match status" value="1"/>
</dbReference>
<evidence type="ECO:0000256" key="3">
    <source>
        <dbReference type="ARBA" id="ARBA00023027"/>
    </source>
</evidence>
<reference evidence="6 7" key="1">
    <citation type="submission" date="2020-05" db="EMBL/GenBank/DDBJ databases">
        <title>MicrobeNet Type strains.</title>
        <authorList>
            <person name="Nicholson A.C."/>
        </authorList>
    </citation>
    <scope>NUCLEOTIDE SEQUENCE [LARGE SCALE GENOMIC DNA]</scope>
    <source>
        <strain evidence="6 7">JCM 14282</strain>
    </source>
</reference>
<evidence type="ECO:0000313" key="6">
    <source>
        <dbReference type="EMBL" id="NNH04021.1"/>
    </source>
</evidence>
<feature type="domain" description="GFO/IDH/MocA-like oxidoreductase" evidence="5">
    <location>
        <begin position="132"/>
        <end position="253"/>
    </location>
</feature>
<dbReference type="RefSeq" id="WP_167036678.1">
    <property type="nucleotide sequence ID" value="NZ_BAAANA010000001.1"/>
</dbReference>
<keyword evidence="2" id="KW-0560">Oxidoreductase</keyword>
<proteinExistence type="inferred from homology"/>
<evidence type="ECO:0000256" key="1">
    <source>
        <dbReference type="ARBA" id="ARBA00010928"/>
    </source>
</evidence>
<organism evidence="6 7">
    <name type="scientific">Microbacterium ulmi</name>
    <dbReference type="NCBI Taxonomy" id="179095"/>
    <lineage>
        <taxon>Bacteria</taxon>
        <taxon>Bacillati</taxon>
        <taxon>Actinomycetota</taxon>
        <taxon>Actinomycetes</taxon>
        <taxon>Micrococcales</taxon>
        <taxon>Microbacteriaceae</taxon>
        <taxon>Microbacterium</taxon>
    </lineage>
</organism>
<dbReference type="Proteomes" id="UP000543598">
    <property type="component" value="Unassembled WGS sequence"/>
</dbReference>
<dbReference type="InterPro" id="IPR000683">
    <property type="entry name" value="Gfo/Idh/MocA-like_OxRdtase_N"/>
</dbReference>
<dbReference type="InterPro" id="IPR055170">
    <property type="entry name" value="GFO_IDH_MocA-like_dom"/>
</dbReference>
<dbReference type="GO" id="GO:0016491">
    <property type="term" value="F:oxidoreductase activity"/>
    <property type="evidence" value="ECO:0007669"/>
    <property type="project" value="UniProtKB-KW"/>
</dbReference>
<dbReference type="GO" id="GO:0000166">
    <property type="term" value="F:nucleotide binding"/>
    <property type="evidence" value="ECO:0007669"/>
    <property type="project" value="InterPro"/>
</dbReference>
<evidence type="ECO:0000259" key="4">
    <source>
        <dbReference type="Pfam" id="PF01408"/>
    </source>
</evidence>